<feature type="region of interest" description="Disordered" evidence="1">
    <location>
        <begin position="261"/>
        <end position="298"/>
    </location>
</feature>
<gene>
    <name evidence="2" type="ORF">IW261DRAFT_882189</name>
</gene>
<sequence length="814" mass="85030">MTTAVVDPVLQPITLANTSVREKAEDFGGAAPRDAEDEFKVAADKPKDASTLPIVKPEEDKENASTQEEQTSLLVSDDSTIPKVTLATGDTVLAAEMLAELGMDKKASSIPVTVALTSDMVSSSALAVERSEDTQVKNDNKLASVIDSPKEISSLPASVTPQPTKVDNISAPVLNPTFEDQVKFVAPEQLDFSSRPSDVKTDVVAIDDVAPDALEGTLSADKASMPDSAPVAAGDVPLVEDATVIERLQALKDEAIFGEESLGKEEHSEVTAPMAQKEPGLKDIPVRDSAQSPEDPPTVVATSIVEKDAVIEDAIVIEKVPLIEEEERVAAAEGTVAVEATPATNTSENFEAPSASFLEAPIPEGTNVQQPVSADVAREITVESVKTEEVVAEEGLQFTTTIATKTTPLEDEAPAVSVIEAATVEEGKAATFEAKEDELKKAPAVEADSVVEVKDLDKGVKRHESPSPLAEEALVAEAATSKEAGPSDSVFEGGSISAGIVPPVEEPISAKDASIKSAEQVTVGQPATALTTSLVSEETLLRESVTSAESSTGEEKVVVSNTPNVRDAPITAETVAPTSVPDDPLAVPSLDNASVAKVLSGEVEKDSSTPVVELTTAAEVDLTIVTDEPAHIVEPLEEAPVADAPFVRRSSAVESPDGDKSMVAEETSANEVVSISAGDTLAIEVATGEPTVAVIPATKILVETTSLVVDEETSANPTPVAISVPTKELEVSEAEIPVEKELPVDDSLIIEEITATEEFSAVEQGVQVFNMSENPPAIEEIQEEASDIRPSPTAEDVTVGDKTSSVAKKLVKIQ</sequence>
<feature type="compositionally biased region" description="Polar residues" evidence="1">
    <location>
        <begin position="64"/>
        <end position="79"/>
    </location>
</feature>
<dbReference type="AlphaFoldDB" id="A0AA39TF58"/>
<feature type="region of interest" description="Disordered" evidence="1">
    <location>
        <begin position="24"/>
        <end position="80"/>
    </location>
</feature>
<evidence type="ECO:0000313" key="2">
    <source>
        <dbReference type="EMBL" id="KAK0485141.1"/>
    </source>
</evidence>
<protein>
    <submittedName>
        <fullName evidence="2">Uncharacterized protein</fullName>
    </submittedName>
</protein>
<organism evidence="2 3">
    <name type="scientific">Armillaria novae-zelandiae</name>
    <dbReference type="NCBI Taxonomy" id="153914"/>
    <lineage>
        <taxon>Eukaryota</taxon>
        <taxon>Fungi</taxon>
        <taxon>Dikarya</taxon>
        <taxon>Basidiomycota</taxon>
        <taxon>Agaricomycotina</taxon>
        <taxon>Agaricomycetes</taxon>
        <taxon>Agaricomycetidae</taxon>
        <taxon>Agaricales</taxon>
        <taxon>Marasmiineae</taxon>
        <taxon>Physalacriaceae</taxon>
        <taxon>Armillaria</taxon>
    </lineage>
</organism>
<proteinExistence type="predicted"/>
<evidence type="ECO:0000256" key="1">
    <source>
        <dbReference type="SAM" id="MobiDB-lite"/>
    </source>
</evidence>
<comment type="caution">
    <text evidence="2">The sequence shown here is derived from an EMBL/GenBank/DDBJ whole genome shotgun (WGS) entry which is preliminary data.</text>
</comment>
<feature type="region of interest" description="Disordered" evidence="1">
    <location>
        <begin position="544"/>
        <end position="565"/>
    </location>
</feature>
<dbReference type="EMBL" id="JAUEPR010000005">
    <property type="protein sequence ID" value="KAK0485141.1"/>
    <property type="molecule type" value="Genomic_DNA"/>
</dbReference>
<evidence type="ECO:0000313" key="3">
    <source>
        <dbReference type="Proteomes" id="UP001175227"/>
    </source>
</evidence>
<keyword evidence="3" id="KW-1185">Reference proteome</keyword>
<reference evidence="2" key="1">
    <citation type="submission" date="2023-06" db="EMBL/GenBank/DDBJ databases">
        <authorList>
            <consortium name="Lawrence Berkeley National Laboratory"/>
            <person name="Ahrendt S."/>
            <person name="Sahu N."/>
            <person name="Indic B."/>
            <person name="Wong-Bajracharya J."/>
            <person name="Merenyi Z."/>
            <person name="Ke H.-M."/>
            <person name="Monk M."/>
            <person name="Kocsube S."/>
            <person name="Drula E."/>
            <person name="Lipzen A."/>
            <person name="Balint B."/>
            <person name="Henrissat B."/>
            <person name="Andreopoulos B."/>
            <person name="Martin F.M."/>
            <person name="Harder C.B."/>
            <person name="Rigling D."/>
            <person name="Ford K.L."/>
            <person name="Foster G.D."/>
            <person name="Pangilinan J."/>
            <person name="Papanicolaou A."/>
            <person name="Barry K."/>
            <person name="LaButti K."/>
            <person name="Viragh M."/>
            <person name="Koriabine M."/>
            <person name="Yan M."/>
            <person name="Riley R."/>
            <person name="Champramary S."/>
            <person name="Plett K.L."/>
            <person name="Tsai I.J."/>
            <person name="Slot J."/>
            <person name="Sipos G."/>
            <person name="Plett J."/>
            <person name="Nagy L.G."/>
            <person name="Grigoriev I.V."/>
        </authorList>
    </citation>
    <scope>NUCLEOTIDE SEQUENCE</scope>
    <source>
        <strain evidence="2">ICMP 16352</strain>
    </source>
</reference>
<accession>A0AA39TF58</accession>
<feature type="compositionally biased region" description="Basic and acidic residues" evidence="1">
    <location>
        <begin position="38"/>
        <end position="48"/>
    </location>
</feature>
<name>A0AA39TF58_9AGAR</name>
<dbReference type="Proteomes" id="UP001175227">
    <property type="component" value="Unassembled WGS sequence"/>
</dbReference>